<feature type="non-terminal residue" evidence="3">
    <location>
        <position position="413"/>
    </location>
</feature>
<evidence type="ECO:0000313" key="4">
    <source>
        <dbReference type="Proteomes" id="UP000017127"/>
    </source>
</evidence>
<dbReference type="GO" id="GO:0043041">
    <property type="term" value="P:amino acid activation for nonribosomal peptide biosynthetic process"/>
    <property type="evidence" value="ECO:0007669"/>
    <property type="project" value="TreeGrafter"/>
</dbReference>
<evidence type="ECO:0000259" key="2">
    <source>
        <dbReference type="Pfam" id="PF00668"/>
    </source>
</evidence>
<dbReference type="Pfam" id="PF00668">
    <property type="entry name" value="Condensation"/>
    <property type="match status" value="1"/>
</dbReference>
<evidence type="ECO:0000259" key="1">
    <source>
        <dbReference type="Pfam" id="PF00501"/>
    </source>
</evidence>
<dbReference type="InterPro" id="IPR020459">
    <property type="entry name" value="AMP-binding"/>
</dbReference>
<dbReference type="InterPro" id="IPR023213">
    <property type="entry name" value="CAT-like_dom_sf"/>
</dbReference>
<feature type="domain" description="AMP-dependent synthetase/ligase" evidence="1">
    <location>
        <begin position="157"/>
        <end position="411"/>
    </location>
</feature>
<keyword evidence="4" id="KW-1185">Reference proteome</keyword>
<sequence length="413" mass="47446">MQRVRQVSLEAYAHQYLPFEQLLEELKISRSLSYTPLFQIMFVLQNAPLKEVNFSDLSWSPIDIPRQTAKFDLTLSLTETDDYIVVTFEYNTDLFEQNTIRILAEHFQNLLEAIIVNPEHKISELTLLNQDEKQQILVEWNQTKTNYPREATIHQLFEQQVEQYPDAIALTYADQQLTYRELNIKANQIAHYLRKIGTKTDTLIGICMERSIETFVSILGILKAGAAYVVLEKNYPQERLEFILEDTQVYAIITDPNSTHFPALNIPILNLETDWQILSQESSNNPIHQVTAENLAYVMYTSGSTGKPKGVCIPHRGVVRLVKENNYVNFNTEEIFLQAAPLPFDASTFEIWGALLNGGRIVILPNHQPSLNELGEIIKQYNITTLWLTAGLFHLMVDEQLQSFKNVRQLLAG</sequence>
<dbReference type="PROSITE" id="PS00455">
    <property type="entry name" value="AMP_BINDING"/>
    <property type="match status" value="1"/>
</dbReference>
<dbReference type="Proteomes" id="UP000017127">
    <property type="component" value="Unassembled WGS sequence"/>
</dbReference>
<dbReference type="Pfam" id="PF00501">
    <property type="entry name" value="AMP-binding"/>
    <property type="match status" value="1"/>
</dbReference>
<dbReference type="SUPFAM" id="SSF52777">
    <property type="entry name" value="CoA-dependent acyltransferases"/>
    <property type="match status" value="1"/>
</dbReference>
<dbReference type="AlphaFoldDB" id="U7Q9R6"/>
<dbReference type="FunFam" id="3.40.50.980:FF:000001">
    <property type="entry name" value="Non-ribosomal peptide synthetase"/>
    <property type="match status" value="1"/>
</dbReference>
<dbReference type="GO" id="GO:0003824">
    <property type="term" value="F:catalytic activity"/>
    <property type="evidence" value="ECO:0007669"/>
    <property type="project" value="InterPro"/>
</dbReference>
<dbReference type="Gene3D" id="3.30.559.10">
    <property type="entry name" value="Chloramphenicol acetyltransferase-like domain"/>
    <property type="match status" value="1"/>
</dbReference>
<dbReference type="SUPFAM" id="SSF56801">
    <property type="entry name" value="Acetyl-CoA synthetase-like"/>
    <property type="match status" value="1"/>
</dbReference>
<dbReference type="GO" id="GO:0008610">
    <property type="term" value="P:lipid biosynthetic process"/>
    <property type="evidence" value="ECO:0007669"/>
    <property type="project" value="UniProtKB-ARBA"/>
</dbReference>
<evidence type="ECO:0000313" key="3">
    <source>
        <dbReference type="EMBL" id="ERT03805.1"/>
    </source>
</evidence>
<name>U7Q9R6_9CYAN</name>
<dbReference type="Gene3D" id="3.40.50.980">
    <property type="match status" value="2"/>
</dbReference>
<accession>U7Q9R6</accession>
<dbReference type="GO" id="GO:0031177">
    <property type="term" value="F:phosphopantetheine binding"/>
    <property type="evidence" value="ECO:0007669"/>
    <property type="project" value="TreeGrafter"/>
</dbReference>
<dbReference type="PANTHER" id="PTHR45527:SF14">
    <property type="entry name" value="PLIPASTATIN SYNTHASE SUBUNIT B"/>
    <property type="match status" value="1"/>
</dbReference>
<dbReference type="GO" id="GO:0044550">
    <property type="term" value="P:secondary metabolite biosynthetic process"/>
    <property type="evidence" value="ECO:0007669"/>
    <property type="project" value="TreeGrafter"/>
</dbReference>
<gene>
    <name evidence="3" type="ORF">M595_6255</name>
</gene>
<organism evidence="3 4">
    <name type="scientific">Lyngbya aestuarii BL J</name>
    <dbReference type="NCBI Taxonomy" id="1348334"/>
    <lineage>
        <taxon>Bacteria</taxon>
        <taxon>Bacillati</taxon>
        <taxon>Cyanobacteriota</taxon>
        <taxon>Cyanophyceae</taxon>
        <taxon>Oscillatoriophycideae</taxon>
        <taxon>Oscillatoriales</taxon>
        <taxon>Microcoleaceae</taxon>
        <taxon>Lyngbya</taxon>
    </lineage>
</organism>
<comment type="caution">
    <text evidence="3">The sequence shown here is derived from an EMBL/GenBank/DDBJ whole genome shotgun (WGS) entry which is preliminary data.</text>
</comment>
<dbReference type="PRINTS" id="PR00154">
    <property type="entry name" value="AMPBINDING"/>
</dbReference>
<reference evidence="3 4" key="1">
    <citation type="journal article" date="2013" name="Front. Microbiol.">
        <title>Comparative genomic analyses of the cyanobacterium, Lyngbya aestuarii BL J, a powerful hydrogen producer.</title>
        <authorList>
            <person name="Kothari A."/>
            <person name="Vaughn M."/>
            <person name="Garcia-Pichel F."/>
        </authorList>
    </citation>
    <scope>NUCLEOTIDE SEQUENCE [LARGE SCALE GENOMIC DNA]</scope>
    <source>
        <strain evidence="3 4">BL J</strain>
    </source>
</reference>
<dbReference type="InterPro" id="IPR020845">
    <property type="entry name" value="AMP-binding_CS"/>
</dbReference>
<dbReference type="Gene3D" id="3.30.559.30">
    <property type="entry name" value="Nonribosomal peptide synthetase, condensation domain"/>
    <property type="match status" value="1"/>
</dbReference>
<dbReference type="GO" id="GO:0005829">
    <property type="term" value="C:cytosol"/>
    <property type="evidence" value="ECO:0007669"/>
    <property type="project" value="TreeGrafter"/>
</dbReference>
<dbReference type="InterPro" id="IPR000873">
    <property type="entry name" value="AMP-dep_synth/lig_dom"/>
</dbReference>
<dbReference type="InterPro" id="IPR001242">
    <property type="entry name" value="Condensation_dom"/>
</dbReference>
<dbReference type="PANTHER" id="PTHR45527">
    <property type="entry name" value="NONRIBOSOMAL PEPTIDE SYNTHETASE"/>
    <property type="match status" value="1"/>
</dbReference>
<proteinExistence type="predicted"/>
<dbReference type="EMBL" id="AUZM01000202">
    <property type="protein sequence ID" value="ERT03805.1"/>
    <property type="molecule type" value="Genomic_DNA"/>
</dbReference>
<protein>
    <submittedName>
        <fullName evidence="3">AMP-binding enzyme family protein</fullName>
    </submittedName>
</protein>
<feature type="domain" description="Condensation" evidence="2">
    <location>
        <begin position="2"/>
        <end position="137"/>
    </location>
</feature>